<feature type="compositionally biased region" description="Low complexity" evidence="1">
    <location>
        <begin position="123"/>
        <end position="139"/>
    </location>
</feature>
<feature type="region of interest" description="Disordered" evidence="1">
    <location>
        <begin position="102"/>
        <end position="139"/>
    </location>
</feature>
<feature type="region of interest" description="Disordered" evidence="1">
    <location>
        <begin position="336"/>
        <end position="436"/>
    </location>
</feature>
<accession>A0ABN7SRZ5</accession>
<feature type="compositionally biased region" description="Acidic residues" evidence="1">
    <location>
        <begin position="371"/>
        <end position="380"/>
    </location>
</feature>
<feature type="compositionally biased region" description="Basic and acidic residues" evidence="1">
    <location>
        <begin position="534"/>
        <end position="561"/>
    </location>
</feature>
<organism evidence="2 3">
    <name type="scientific">Oikopleura dioica</name>
    <name type="common">Tunicate</name>
    <dbReference type="NCBI Taxonomy" id="34765"/>
    <lineage>
        <taxon>Eukaryota</taxon>
        <taxon>Metazoa</taxon>
        <taxon>Chordata</taxon>
        <taxon>Tunicata</taxon>
        <taxon>Appendicularia</taxon>
        <taxon>Copelata</taxon>
        <taxon>Oikopleuridae</taxon>
        <taxon>Oikopleura</taxon>
    </lineage>
</organism>
<feature type="region of interest" description="Disordered" evidence="1">
    <location>
        <begin position="781"/>
        <end position="809"/>
    </location>
</feature>
<name>A0ABN7SRZ5_OIKDI</name>
<feature type="region of interest" description="Disordered" evidence="1">
    <location>
        <begin position="1"/>
        <end position="43"/>
    </location>
</feature>
<keyword evidence="3" id="KW-1185">Reference proteome</keyword>
<feature type="region of interest" description="Disordered" evidence="1">
    <location>
        <begin position="891"/>
        <end position="916"/>
    </location>
</feature>
<dbReference type="EMBL" id="OU015566">
    <property type="protein sequence ID" value="CAG5106188.1"/>
    <property type="molecule type" value="Genomic_DNA"/>
</dbReference>
<reference evidence="2 3" key="1">
    <citation type="submission" date="2021-04" db="EMBL/GenBank/DDBJ databases">
        <authorList>
            <person name="Bliznina A."/>
        </authorList>
    </citation>
    <scope>NUCLEOTIDE SEQUENCE [LARGE SCALE GENOMIC DNA]</scope>
</reference>
<feature type="region of interest" description="Disordered" evidence="1">
    <location>
        <begin position="248"/>
        <end position="291"/>
    </location>
</feature>
<protein>
    <submittedName>
        <fullName evidence="2">Oidioi.mRNA.OKI2018_I69.chr1.g2730.t1.cds</fullName>
    </submittedName>
</protein>
<feature type="compositionally biased region" description="Basic and acidic residues" evidence="1">
    <location>
        <begin position="344"/>
        <end position="370"/>
    </location>
</feature>
<evidence type="ECO:0000256" key="1">
    <source>
        <dbReference type="SAM" id="MobiDB-lite"/>
    </source>
</evidence>
<feature type="compositionally biased region" description="Polar residues" evidence="1">
    <location>
        <begin position="263"/>
        <end position="276"/>
    </location>
</feature>
<feature type="compositionally biased region" description="Low complexity" evidence="1">
    <location>
        <begin position="606"/>
        <end position="618"/>
    </location>
</feature>
<sequence>MRRSNDANKSLDSPVKSPKVAKPKKPTTAYPQTSRRSLFIETKSPEKKTKKIYLRDNFTKITDVSERFRPVYKDQMTEQIVSLERVAYNKCPFVGFLTDEERKEKRDSMNLQKQQKYEQKEGTSTSAKTTSANATNAKSDASKTLGTMWKNGGTCEVCQYFRYEDPEEHFESQTHKKNVKNYEERFKIIDNKSFKLQSGLTKQQEQSLSKMERRIAIISHRNKKYAVRNESSSTLAELERMKSPILAEETPFTDKSSQKLRQKNPSSDQNASGTNKSSDKADEKEVSAVLSPVIKEVEEENHENKKVQEVVPKMAVENYNYNEGSSQKIKLEESQAIENEEEVEEKHVEIPVEDIGERVVADRQIHTDSQEREDEEEDSDTQTTSDSLTEDEDPMMMDATEALNALKDEEATDDSWEIPSRMSEVSAAQDKSTHSQKAILCKQKTIQLYNFEDSSDEEDGHVLLKKSARKKATDKSFNLDTTNEEDEDNKTTSVNLPREKPRIIHPKRKRGDDFAHPNDRVCPPSPDSRSPARKKPDVNNRFDGFNRTKLSIADEHNEKNAPEYVITDSLKEASSQEQMDVEIAQSTEKREEAADDQENDEEDTVEPPTAVEPEAAEPSTRTRHSSGEVEELYYRSSGWDRLQEDDFNCSDENSSKSAQPDTRDQRVTTKIEKGWTDVYFDDDRDIQGAATDYFALIKLKSQSSNRGLSNTKMSCSALDNENFVETLPDPHHRPRRAPFLVSPPKASERGFTPPPQEDDRVNETLRTVEDDASFEISLNHTAHHGSINLENDEESEEPWNDPHTFPPKRFAQMDVAPETRIQMINEENEKFDRLRKDYSPRTRYYSSGYDAMRTTEVFEQREKEGKARPAWPFRRTSSVIAANRTSACLYQQKSSSPEPNDFEENAQSSWGHSMDKNGVHTLEQRSELGISVPVPPDRNAFKIANGAISANRDFEEILSAGTINCQADYHSSAAEQAFVDRLSPESRRLHFKYSDDRPLRKTSIQRKKRYDDSDSEEYVPGVLKSSKKKRGRPKKTKS</sequence>
<feature type="compositionally biased region" description="Basic and acidic residues" evidence="1">
    <location>
        <begin position="510"/>
        <end position="519"/>
    </location>
</feature>
<evidence type="ECO:0000313" key="3">
    <source>
        <dbReference type="Proteomes" id="UP001158576"/>
    </source>
</evidence>
<gene>
    <name evidence="2" type="ORF">OKIOD_LOCUS11495</name>
</gene>
<feature type="compositionally biased region" description="Polar residues" evidence="1">
    <location>
        <begin position="650"/>
        <end position="660"/>
    </location>
</feature>
<feature type="compositionally biased region" description="Basic residues" evidence="1">
    <location>
        <begin position="1025"/>
        <end position="1038"/>
    </location>
</feature>
<proteinExistence type="predicted"/>
<dbReference type="Proteomes" id="UP001158576">
    <property type="component" value="Chromosome 1"/>
</dbReference>
<feature type="region of interest" description="Disordered" evidence="1">
    <location>
        <begin position="466"/>
        <end position="629"/>
    </location>
</feature>
<evidence type="ECO:0000313" key="2">
    <source>
        <dbReference type="EMBL" id="CAG5106188.1"/>
    </source>
</evidence>
<feature type="region of interest" description="Disordered" evidence="1">
    <location>
        <begin position="993"/>
        <end position="1038"/>
    </location>
</feature>
<feature type="compositionally biased region" description="Acidic residues" evidence="1">
    <location>
        <begin position="593"/>
        <end position="605"/>
    </location>
</feature>
<feature type="region of interest" description="Disordered" evidence="1">
    <location>
        <begin position="726"/>
        <end position="760"/>
    </location>
</feature>
<feature type="compositionally biased region" description="Basic and acidic residues" evidence="1">
    <location>
        <begin position="277"/>
        <end position="286"/>
    </location>
</feature>
<feature type="compositionally biased region" description="Acidic residues" evidence="1">
    <location>
        <begin position="790"/>
        <end position="799"/>
    </location>
</feature>
<feature type="region of interest" description="Disordered" evidence="1">
    <location>
        <begin position="643"/>
        <end position="668"/>
    </location>
</feature>